<evidence type="ECO:0000313" key="1">
    <source>
        <dbReference type="EMBL" id="MBZ5486908.1"/>
    </source>
</evidence>
<sequence>MTTYVFDKKSVAANQSLAGQYAYLQAHRALHINAERGFAGIQMPGLVGNASAPVPYPVYAEMDAQTKAIMLDPNVEVLLNDLMPLARPLSIGKMINQYRQAGSGGAATSSISGLEPIPNDQTVYSYDSAIVPVHQSGYYREWRELAGQQSEGWNDLLDDQAGSTRTVRERMADSCLDGVVDANGNPLQFKGVKSYGIRNGANTAKASITIDLTSRQTAPEAVRDEFIRLRDIIRRDNRVSADLTVYVSPEIAATFDRYFIIDGVVTATRSLRQELESLAGIGAIKELSGLQGNELIMGVLSQEYISPLLGQAVSNLALPRQTPFARHQFLVWSAMGLQIRADINGRTAWLYAAAE</sequence>
<gene>
    <name evidence="1" type="ORF">HW452_05150</name>
</gene>
<comment type="caution">
    <text evidence="1">The sequence shown here is derived from an EMBL/GenBank/DDBJ whole genome shotgun (WGS) entry which is preliminary data.</text>
</comment>
<evidence type="ECO:0000313" key="2">
    <source>
        <dbReference type="Proteomes" id="UP001319846"/>
    </source>
</evidence>
<dbReference type="Proteomes" id="UP001319846">
    <property type="component" value="Unassembled WGS sequence"/>
</dbReference>
<accession>A0ACC5VRZ3</accession>
<organism evidence="1 2">
    <name type="scientific">Vreelandella aquamarina</name>
    <dbReference type="NCBI Taxonomy" id="77097"/>
    <lineage>
        <taxon>Bacteria</taxon>
        <taxon>Pseudomonadati</taxon>
        <taxon>Pseudomonadota</taxon>
        <taxon>Gammaproteobacteria</taxon>
        <taxon>Oceanospirillales</taxon>
        <taxon>Halomonadaceae</taxon>
        <taxon>Vreelandella</taxon>
    </lineage>
</organism>
<proteinExistence type="predicted"/>
<reference evidence="1" key="1">
    <citation type="submission" date="2020-06" db="EMBL/GenBank/DDBJ databases">
        <title>Whole Genome Sequence of Halomonas aquamarina MB598.</title>
        <authorList>
            <person name="Pervaiz M."/>
            <person name="Fariq A."/>
            <person name="Yasmin A."/>
            <person name="Welch M."/>
        </authorList>
    </citation>
    <scope>NUCLEOTIDE SEQUENCE</scope>
    <source>
        <strain evidence="1">MB598</strain>
    </source>
</reference>
<protein>
    <submittedName>
        <fullName evidence="1">Uncharacterized protein</fullName>
    </submittedName>
</protein>
<dbReference type="EMBL" id="JABYQT010000002">
    <property type="protein sequence ID" value="MBZ5486908.1"/>
    <property type="molecule type" value="Genomic_DNA"/>
</dbReference>
<name>A0ACC5VRZ3_9GAMM</name>
<keyword evidence="2" id="KW-1185">Reference proteome</keyword>